<proteinExistence type="predicted"/>
<dbReference type="Proteomes" id="UP000695562">
    <property type="component" value="Unassembled WGS sequence"/>
</dbReference>
<dbReference type="EMBL" id="AJWJ01000331">
    <property type="protein sequence ID" value="KAF2071866.1"/>
    <property type="molecule type" value="Genomic_DNA"/>
</dbReference>
<evidence type="ECO:0000313" key="2">
    <source>
        <dbReference type="Proteomes" id="UP000695562"/>
    </source>
</evidence>
<reference evidence="1" key="1">
    <citation type="submission" date="2020-01" db="EMBL/GenBank/DDBJ databases">
        <title>Development of genomics and gene disruption for Polysphondylium violaceum indicates a role for the polyketide synthase stlB in stalk morphogenesis.</title>
        <authorList>
            <person name="Narita B."/>
            <person name="Kawabe Y."/>
            <person name="Kin K."/>
            <person name="Saito T."/>
            <person name="Gibbs R."/>
            <person name="Kuspa A."/>
            <person name="Muzny D."/>
            <person name="Queller D."/>
            <person name="Richards S."/>
            <person name="Strassman J."/>
            <person name="Sucgang R."/>
            <person name="Worley K."/>
            <person name="Schaap P."/>
        </authorList>
    </citation>
    <scope>NUCLEOTIDE SEQUENCE</scope>
    <source>
        <strain evidence="1">QSvi11</strain>
    </source>
</reference>
<dbReference type="AlphaFoldDB" id="A0A8J4URA3"/>
<organism evidence="1 2">
    <name type="scientific">Polysphondylium violaceum</name>
    <dbReference type="NCBI Taxonomy" id="133409"/>
    <lineage>
        <taxon>Eukaryota</taxon>
        <taxon>Amoebozoa</taxon>
        <taxon>Evosea</taxon>
        <taxon>Eumycetozoa</taxon>
        <taxon>Dictyostelia</taxon>
        <taxon>Dictyosteliales</taxon>
        <taxon>Dictyosteliaceae</taxon>
        <taxon>Polysphondylium</taxon>
    </lineage>
</organism>
<name>A0A8J4URA3_9MYCE</name>
<sequence length="734" mass="86083">MQLFDIVNTKSIPLLKYKINRFKSIIDNNNNNNDNDNDKNKFQYRDWIDLNTIESRDDEKSIQNIDLSHLHQEIQDFSQYLLNYHTKENEALKKDIVQKVIRDFNNDLNLCTTLSPMLRLGLNISKNMSTDVFRLLVDNGDIQILPSQYWTLLSPQHVTFFTNNRDYFRKIYGWNDKDFLKTLLEWQESPLDVDLLKWILLVSDRFNFDLYKQRNPVSQKKSALLLGCRVVLKRKPIFSNKSLFCNSEVFKFLADFYPDWLLGQIKNSTHFLQDLATAQLVIPFLQRVNFRNCFFRTCSQDLNLFKYLDQNQFPYDGPNILSNNENVDYLIKKNMAIFSNSFIFSQNYGVNVDPYSVLKRLISEKNYQDYSRPNSFSNAIKSGNFDYIKFIMQGKHYAAFGNNTWDYFIYLSYLHNETIFQYLLSHSFLLDQTSTQQQEPAPATSFYPNTSFFELICVALSKYDCKYLVWFFKQLTKEKQVEAVQKNIVPSYSYLAFAKKSQKKAAIENVEFLKAKYLEFGSPIEGMFGNLSWEFLFIQDPVFFNQLNLGPTIQKLYRVDKILLLKGAIVARNLSMVKIILNHLSVNGELDSSINLKSILLEYFMAASKSNVGFKVAIYLFEKYPDQFTCNTLDQLVSIAIQKELYILLDILLHRYAIRLIKPESPQHEYEMLKRAYYNLTLSQFKAKQKYLLLYPFTLESLDNDESPPTIVNVIIPKNKTPVAIPFNTDVISK</sequence>
<evidence type="ECO:0000313" key="1">
    <source>
        <dbReference type="EMBL" id="KAF2071866.1"/>
    </source>
</evidence>
<protein>
    <submittedName>
        <fullName evidence="1">Uncharacterized protein</fullName>
    </submittedName>
</protein>
<comment type="caution">
    <text evidence="1">The sequence shown here is derived from an EMBL/GenBank/DDBJ whole genome shotgun (WGS) entry which is preliminary data.</text>
</comment>
<keyword evidence="2" id="KW-1185">Reference proteome</keyword>
<gene>
    <name evidence="1" type="ORF">CYY_006815</name>
</gene>
<accession>A0A8J4URA3</accession>